<dbReference type="GO" id="GO:0000776">
    <property type="term" value="C:kinetochore"/>
    <property type="evidence" value="ECO:0007669"/>
    <property type="project" value="TreeGrafter"/>
</dbReference>
<proteinExistence type="predicted"/>
<dbReference type="PANTHER" id="PTHR28260:SF1">
    <property type="entry name" value="SPINDLE POLE BODY COMPONENT SPC105"/>
    <property type="match status" value="1"/>
</dbReference>
<keyword evidence="5" id="KW-1185">Reference proteome</keyword>
<feature type="compositionally biased region" description="Basic and acidic residues" evidence="2">
    <location>
        <begin position="196"/>
        <end position="234"/>
    </location>
</feature>
<dbReference type="EMBL" id="CH408029">
    <property type="protein sequence ID" value="EAQ92612.1"/>
    <property type="molecule type" value="Genomic_DNA"/>
</dbReference>
<dbReference type="SMART" id="SM00787">
    <property type="entry name" value="Spc7"/>
    <property type="match status" value="1"/>
</dbReference>
<name>Q2HG07_CHAGB</name>
<reference evidence="5" key="1">
    <citation type="journal article" date="2015" name="Genome Announc.">
        <title>Draft genome sequence of the cellulolytic fungus Chaetomium globosum.</title>
        <authorList>
            <person name="Cuomo C.A."/>
            <person name="Untereiner W.A."/>
            <person name="Ma L.-J."/>
            <person name="Grabherr M."/>
            <person name="Birren B.W."/>
        </authorList>
    </citation>
    <scope>NUCLEOTIDE SEQUENCE [LARGE SCALE GENOMIC DNA]</scope>
    <source>
        <strain evidence="5">ATCC 6205 / CBS 148.51 / DSM 1962 / NBRC 6347 / NRRL 1970</strain>
    </source>
</reference>
<dbReference type="OMA" id="ADPREME"/>
<dbReference type="GO" id="GO:0007094">
    <property type="term" value="P:mitotic spindle assembly checkpoint signaling"/>
    <property type="evidence" value="ECO:0007669"/>
    <property type="project" value="TreeGrafter"/>
</dbReference>
<feature type="domain" description="Spc7 kinetochore protein" evidence="3">
    <location>
        <begin position="275"/>
        <end position="537"/>
    </location>
</feature>
<evidence type="ECO:0000256" key="1">
    <source>
        <dbReference type="SAM" id="Coils"/>
    </source>
</evidence>
<feature type="compositionally biased region" description="Low complexity" evidence="2">
    <location>
        <begin position="94"/>
        <end position="105"/>
    </location>
</feature>
<evidence type="ECO:0000313" key="4">
    <source>
        <dbReference type="EMBL" id="EAQ92612.1"/>
    </source>
</evidence>
<dbReference type="VEuPathDB" id="FungiDB:CHGG_00847"/>
<dbReference type="InParanoid" id="Q2HG07"/>
<dbReference type="AlphaFoldDB" id="Q2HG07"/>
<dbReference type="HOGENOM" id="CLU_002533_0_0_1"/>
<feature type="region of interest" description="Disordered" evidence="2">
    <location>
        <begin position="176"/>
        <end position="294"/>
    </location>
</feature>
<sequence length="743" mass="82155">MEQEADEPHLSIAPVAERSASPERPTVHAGDENASPTRSPFQGRGLRRSPPRAISPAASLVAKSPAQPSSSPMRHTPSPKRTTAQTRQSSAKTPPSVFGSGSSSPMRNLSSPIKATPRSPARLKLFHQDPSTGLSTPHVVLTPQGRRLSGVGADRPGLGSPRVAEIFDRRESIGEAAPEFVPSQPANPRRNVAFADPREMEAEIDRERRDEQEKEDSRRILEREVNGSQDDREGTLNLMEMIQGLSPKKNPFRGRKSLHVGSARGLLGKRPAELEDDEDSETDGVKRLKGHQGSPSCRELKKYISEGRRIVHEIETETFEENPPLFREYMTASPEFKVLMDNQFKNVKTHARLLSKAMWYEWRMKLQDGLKEGLLKTAEGMDDDDRLLSKQQELISSILPDMVKRFEALELEHGDLEAVAQELADCDPQDLEDARSELASVDKSIEEKTRKLAELRQELDESVQSVEALTQQKQQYLEEIKEADKIREECRGWSSEEIRKHKAQTDAIEKQHGWAISSIAGTTLTMRYKREIELVFDLATLQQPPKKQQQSNTPIHLHYIADSPRQCPFEKEFVLRHLRAHLQTSPPTSPRHLLSTVSAAWTQAAAVTEHIRRLNLSFPTTTAAVALADGEGEGEPSASAVAVTASVLVAPLQTRVEVVLTLKARSRDGGGGGLEVVAVPEVRVVYGEPFNVGKMTEFLAGRIGRVGGAGGDGDGGKEGGEMGWDEAVLELYQKLLAKGKQKQ</sequence>
<evidence type="ECO:0000313" key="5">
    <source>
        <dbReference type="Proteomes" id="UP000001056"/>
    </source>
</evidence>
<dbReference type="GO" id="GO:0034501">
    <property type="term" value="P:protein localization to kinetochore"/>
    <property type="evidence" value="ECO:0007669"/>
    <property type="project" value="TreeGrafter"/>
</dbReference>
<dbReference type="Pfam" id="PF18210">
    <property type="entry name" value="Knl1_RWD_C"/>
    <property type="match status" value="1"/>
</dbReference>
<feature type="compositionally biased region" description="Polar residues" evidence="2">
    <location>
        <begin position="66"/>
        <end position="93"/>
    </location>
</feature>
<dbReference type="SMART" id="SM01315">
    <property type="entry name" value="Spc7_N"/>
    <property type="match status" value="1"/>
</dbReference>
<dbReference type="GeneID" id="4388095"/>
<evidence type="ECO:0000259" key="3">
    <source>
        <dbReference type="SMART" id="SM00787"/>
    </source>
</evidence>
<dbReference type="RefSeq" id="XP_001220068.1">
    <property type="nucleotide sequence ID" value="XM_001220067.1"/>
</dbReference>
<organism evidence="4 5">
    <name type="scientific">Chaetomium globosum (strain ATCC 6205 / CBS 148.51 / DSM 1962 / NBRC 6347 / NRRL 1970)</name>
    <name type="common">Soil fungus</name>
    <dbReference type="NCBI Taxonomy" id="306901"/>
    <lineage>
        <taxon>Eukaryota</taxon>
        <taxon>Fungi</taxon>
        <taxon>Dikarya</taxon>
        <taxon>Ascomycota</taxon>
        <taxon>Pezizomycotina</taxon>
        <taxon>Sordariomycetes</taxon>
        <taxon>Sordariomycetidae</taxon>
        <taxon>Sordariales</taxon>
        <taxon>Chaetomiaceae</taxon>
        <taxon>Chaetomium</taxon>
    </lineage>
</organism>
<dbReference type="Pfam" id="PF08317">
    <property type="entry name" value="Spc7"/>
    <property type="match status" value="1"/>
</dbReference>
<gene>
    <name evidence="4" type="ORF">CHGG_00847</name>
</gene>
<dbReference type="InterPro" id="IPR013253">
    <property type="entry name" value="Spc7_domain"/>
</dbReference>
<accession>Q2HG07</accession>
<dbReference type="InterPro" id="IPR033338">
    <property type="entry name" value="Spc105/Spc7"/>
</dbReference>
<dbReference type="eggNOG" id="ENOG502S20P">
    <property type="taxonomic scope" value="Eukaryota"/>
</dbReference>
<evidence type="ECO:0000256" key="2">
    <source>
        <dbReference type="SAM" id="MobiDB-lite"/>
    </source>
</evidence>
<dbReference type="Proteomes" id="UP000001056">
    <property type="component" value="Unassembled WGS sequence"/>
</dbReference>
<dbReference type="PANTHER" id="PTHR28260">
    <property type="entry name" value="SPINDLE POLE BODY COMPONENT SPC105"/>
    <property type="match status" value="1"/>
</dbReference>
<protein>
    <recommendedName>
        <fullName evidence="3">Spc7 kinetochore protein domain-containing protein</fullName>
    </recommendedName>
</protein>
<feature type="region of interest" description="Disordered" evidence="2">
    <location>
        <begin position="1"/>
        <end position="161"/>
    </location>
</feature>
<dbReference type="STRING" id="306901.Q2HG07"/>
<keyword evidence="1" id="KW-0175">Coiled coil</keyword>
<dbReference type="GO" id="GO:1990758">
    <property type="term" value="P:mitotic sister chromatid biorientation"/>
    <property type="evidence" value="ECO:0007669"/>
    <property type="project" value="TreeGrafter"/>
</dbReference>
<dbReference type="OrthoDB" id="5592879at2759"/>
<dbReference type="InterPro" id="IPR040850">
    <property type="entry name" value="Knl1_RWD_C"/>
</dbReference>
<feature type="coiled-coil region" evidence="1">
    <location>
        <begin position="431"/>
        <end position="489"/>
    </location>
</feature>